<evidence type="ECO:0000313" key="1">
    <source>
        <dbReference type="EMBL" id="KAI8553887.1"/>
    </source>
</evidence>
<dbReference type="Proteomes" id="UP001062846">
    <property type="component" value="Chromosome 5"/>
</dbReference>
<keyword evidence="2" id="KW-1185">Reference proteome</keyword>
<organism evidence="1 2">
    <name type="scientific">Rhododendron molle</name>
    <name type="common">Chinese azalea</name>
    <name type="synonym">Azalea mollis</name>
    <dbReference type="NCBI Taxonomy" id="49168"/>
    <lineage>
        <taxon>Eukaryota</taxon>
        <taxon>Viridiplantae</taxon>
        <taxon>Streptophyta</taxon>
        <taxon>Embryophyta</taxon>
        <taxon>Tracheophyta</taxon>
        <taxon>Spermatophyta</taxon>
        <taxon>Magnoliopsida</taxon>
        <taxon>eudicotyledons</taxon>
        <taxon>Gunneridae</taxon>
        <taxon>Pentapetalae</taxon>
        <taxon>asterids</taxon>
        <taxon>Ericales</taxon>
        <taxon>Ericaceae</taxon>
        <taxon>Ericoideae</taxon>
        <taxon>Rhodoreae</taxon>
        <taxon>Rhododendron</taxon>
    </lineage>
</organism>
<evidence type="ECO:0000313" key="2">
    <source>
        <dbReference type="Proteomes" id="UP001062846"/>
    </source>
</evidence>
<dbReference type="EMBL" id="CM046392">
    <property type="protein sequence ID" value="KAI8553887.1"/>
    <property type="molecule type" value="Genomic_DNA"/>
</dbReference>
<protein>
    <submittedName>
        <fullName evidence="1">Uncharacterized protein</fullName>
    </submittedName>
</protein>
<comment type="caution">
    <text evidence="1">The sequence shown here is derived from an EMBL/GenBank/DDBJ whole genome shotgun (WGS) entry which is preliminary data.</text>
</comment>
<sequence length="150" mass="16409">MENEGKSLKSILLTKDVAKTNQHKTSEVMIGFISVPLGYCTAQRQDDLIEAQGHCSTELAILKPTKIDSVHGGSQSTVKLWRRVSRHKGRGDNGADSPLPVDESAPAEGLLFSSNAAKALLAQSQEYAYGGCEVHFYGSWVKCNVDYLYF</sequence>
<accession>A0ACC0NMT4</accession>
<reference evidence="1" key="1">
    <citation type="submission" date="2022-02" db="EMBL/GenBank/DDBJ databases">
        <title>Plant Genome Project.</title>
        <authorList>
            <person name="Zhang R.-G."/>
        </authorList>
    </citation>
    <scope>NUCLEOTIDE SEQUENCE</scope>
    <source>
        <strain evidence="1">AT1</strain>
    </source>
</reference>
<name>A0ACC0NMT4_RHOML</name>
<gene>
    <name evidence="1" type="ORF">RHMOL_Rhmol05G0051100</name>
</gene>
<proteinExistence type="predicted"/>